<dbReference type="PROSITE" id="PS50008">
    <property type="entry name" value="PIPLC_Y_DOMAIN"/>
    <property type="match status" value="1"/>
</dbReference>
<dbReference type="SMART" id="SM00239">
    <property type="entry name" value="C2"/>
    <property type="match status" value="1"/>
</dbReference>
<dbReference type="PANTHER" id="PTHR10336">
    <property type="entry name" value="PHOSPHOINOSITIDE-SPECIFIC PHOSPHOLIPASE C FAMILY PROTEIN"/>
    <property type="match status" value="1"/>
</dbReference>
<dbReference type="EMBL" id="JAAGAX010000015">
    <property type="protein sequence ID" value="KAF2291648.1"/>
    <property type="molecule type" value="Genomic_DNA"/>
</dbReference>
<keyword evidence="15" id="KW-1185">Reference proteome</keyword>
<name>A0A6A6KUM5_HEVBR</name>
<comment type="catalytic activity">
    <reaction evidence="1 11">
        <text>a 1,2-diacyl-sn-glycero-3-phospho-(1D-myo-inositol-4,5-bisphosphate) + H2O = 1D-myo-inositol 1,4,5-trisphosphate + a 1,2-diacyl-sn-glycerol + H(+)</text>
        <dbReference type="Rhea" id="RHEA:33179"/>
        <dbReference type="ChEBI" id="CHEBI:15377"/>
        <dbReference type="ChEBI" id="CHEBI:15378"/>
        <dbReference type="ChEBI" id="CHEBI:17815"/>
        <dbReference type="ChEBI" id="CHEBI:58456"/>
        <dbReference type="ChEBI" id="CHEBI:203600"/>
        <dbReference type="EC" id="3.1.4.11"/>
    </reaction>
</comment>
<evidence type="ECO:0000256" key="8">
    <source>
        <dbReference type="ARBA" id="ARBA00023098"/>
    </source>
</evidence>
<dbReference type="GO" id="GO:0004435">
    <property type="term" value="F:phosphatidylinositol-4,5-bisphosphate phospholipase C activity"/>
    <property type="evidence" value="ECO:0007669"/>
    <property type="project" value="UniProtKB-EC"/>
</dbReference>
<dbReference type="PROSITE" id="PS50007">
    <property type="entry name" value="PIPLC_X_DOMAIN"/>
    <property type="match status" value="1"/>
</dbReference>
<keyword evidence="8 11" id="KW-0443">Lipid metabolism</keyword>
<dbReference type="SMART" id="SM00148">
    <property type="entry name" value="PLCXc"/>
    <property type="match status" value="1"/>
</dbReference>
<dbReference type="FunFam" id="2.60.40.150:FF:000060">
    <property type="entry name" value="Phosphoinositide phospholipase C"/>
    <property type="match status" value="1"/>
</dbReference>
<reference evidence="14 15" key="1">
    <citation type="journal article" date="2020" name="Mol. Plant">
        <title>The Chromosome-Based Rubber Tree Genome Provides New Insights into Spurge Genome Evolution and Rubber Biosynthesis.</title>
        <authorList>
            <person name="Liu J."/>
            <person name="Shi C."/>
            <person name="Shi C.C."/>
            <person name="Li W."/>
            <person name="Zhang Q.J."/>
            <person name="Zhang Y."/>
            <person name="Li K."/>
            <person name="Lu H.F."/>
            <person name="Shi C."/>
            <person name="Zhu S.T."/>
            <person name="Xiao Z.Y."/>
            <person name="Nan H."/>
            <person name="Yue Y."/>
            <person name="Zhu X.G."/>
            <person name="Wu Y."/>
            <person name="Hong X.N."/>
            <person name="Fan G.Y."/>
            <person name="Tong Y."/>
            <person name="Zhang D."/>
            <person name="Mao C.L."/>
            <person name="Liu Y.L."/>
            <person name="Hao S.J."/>
            <person name="Liu W.Q."/>
            <person name="Lv M.Q."/>
            <person name="Zhang H.B."/>
            <person name="Liu Y."/>
            <person name="Hu-Tang G.R."/>
            <person name="Wang J.P."/>
            <person name="Wang J.H."/>
            <person name="Sun Y.H."/>
            <person name="Ni S.B."/>
            <person name="Chen W.B."/>
            <person name="Zhang X.C."/>
            <person name="Jiao Y.N."/>
            <person name="Eichler E.E."/>
            <person name="Li G.H."/>
            <person name="Liu X."/>
            <person name="Gao L.Z."/>
        </authorList>
    </citation>
    <scope>NUCLEOTIDE SEQUENCE [LARGE SCALE GENOMIC DNA]</scope>
    <source>
        <strain evidence="15">cv. GT1</strain>
        <tissue evidence="14">Leaf</tissue>
    </source>
</reference>
<dbReference type="GO" id="GO:0051209">
    <property type="term" value="P:release of sequestered calcium ion into cytosol"/>
    <property type="evidence" value="ECO:0007669"/>
    <property type="project" value="TreeGrafter"/>
</dbReference>
<dbReference type="GO" id="GO:0005886">
    <property type="term" value="C:plasma membrane"/>
    <property type="evidence" value="ECO:0007669"/>
    <property type="project" value="UniProtKB-SubCell"/>
</dbReference>
<dbReference type="Pfam" id="PF00387">
    <property type="entry name" value="PI-PLC-Y"/>
    <property type="match status" value="1"/>
</dbReference>
<dbReference type="InterPro" id="IPR000909">
    <property type="entry name" value="PLipase_C_PInositol-sp_X_dom"/>
</dbReference>
<dbReference type="InterPro" id="IPR001711">
    <property type="entry name" value="PLipase_C_Pinositol-sp_Y"/>
</dbReference>
<dbReference type="FunFam" id="1.10.238.10:FF:000254">
    <property type="entry name" value="Phosphoinositide phospholipase C"/>
    <property type="match status" value="1"/>
</dbReference>
<evidence type="ECO:0000256" key="5">
    <source>
        <dbReference type="ARBA" id="ARBA00022475"/>
    </source>
</evidence>
<keyword evidence="7 11" id="KW-0442">Lipid degradation</keyword>
<dbReference type="Pfam" id="PF00388">
    <property type="entry name" value="PI-PLC-X"/>
    <property type="match status" value="1"/>
</dbReference>
<dbReference type="PROSITE" id="PS50004">
    <property type="entry name" value="C2"/>
    <property type="match status" value="1"/>
</dbReference>
<comment type="cofactor">
    <cofactor evidence="2">
        <name>Ca(2+)</name>
        <dbReference type="ChEBI" id="CHEBI:29108"/>
    </cofactor>
</comment>
<evidence type="ECO:0000256" key="2">
    <source>
        <dbReference type="ARBA" id="ARBA00001913"/>
    </source>
</evidence>
<protein>
    <recommendedName>
        <fullName evidence="4 11">Phosphoinositide phospholipase C</fullName>
        <ecNumber evidence="4 11">3.1.4.11</ecNumber>
    </recommendedName>
</protein>
<evidence type="ECO:0000313" key="15">
    <source>
        <dbReference type="Proteomes" id="UP000467840"/>
    </source>
</evidence>
<dbReference type="SUPFAM" id="SSF51695">
    <property type="entry name" value="PLC-like phosphodiesterases"/>
    <property type="match status" value="1"/>
</dbReference>
<keyword evidence="10" id="KW-0807">Transducer</keyword>
<dbReference type="EC" id="3.1.4.11" evidence="4 11"/>
<sequence>MCFSGNFRIMETGPPSDVKEAFMKYTEGKTYMTAEQLQRFMVEVQGDGGASVTEAELIVDQILQKRHHITKCVRSCLSLDDFHHFLFSTDLNPPISNQHLCPIISYILATIHLTGNQLSSDCSDVPIEKALKRGVRAVELDVWPNSAKDDVLVLHGWTFTTPVKLIKCLKSIREHAFSSSPYPVIITLEDHLTENLQAKAAQSDGETSEQNQNDEYRNVCDHELRPQEAPAYKHLISINAGKPKGGLKKALKVELDNVRRLSLSEQKFEKVIASHGTDVVRFTQKNILRIYPKGIRIDSSNYKPMNAWLHGAQMVALNMQGYGKSLWLMHGMFRSNGGCGYVKKPDFLMNMDPENQVFDPKAKLPVKKTLKVKVYMGDGWHLDFKRAQFTLFSSPDFYIRNPCCIFLTSGEKVGIAGAPADKTMKKTKKRENNWTPIWDEEFTFPLTVPELALLRFEVHDRIMPEKDDFAGQTCLPVSQLRPGIRAVPLFNRKGNKFSSMRLLMRFEFL</sequence>
<evidence type="ECO:0000256" key="1">
    <source>
        <dbReference type="ARBA" id="ARBA00001195"/>
    </source>
</evidence>
<accession>A0A6A6KUM5</accession>
<dbReference type="SMART" id="SM00149">
    <property type="entry name" value="PLCYc"/>
    <property type="match status" value="1"/>
</dbReference>
<dbReference type="InterPro" id="IPR011992">
    <property type="entry name" value="EF-hand-dom_pair"/>
</dbReference>
<dbReference type="SUPFAM" id="SSF49562">
    <property type="entry name" value="C2 domain (Calcium/lipid-binding domain, CaLB)"/>
    <property type="match status" value="1"/>
</dbReference>
<evidence type="ECO:0000259" key="13">
    <source>
        <dbReference type="PROSITE" id="PS50008"/>
    </source>
</evidence>
<dbReference type="Pfam" id="PF00168">
    <property type="entry name" value="C2"/>
    <property type="match status" value="1"/>
</dbReference>
<evidence type="ECO:0000256" key="11">
    <source>
        <dbReference type="RuleBase" id="RU361133"/>
    </source>
</evidence>
<dbReference type="InterPro" id="IPR001192">
    <property type="entry name" value="PI-PLC_fam"/>
</dbReference>
<evidence type="ECO:0000256" key="6">
    <source>
        <dbReference type="ARBA" id="ARBA00022801"/>
    </source>
</evidence>
<dbReference type="Gene3D" id="3.20.20.190">
    <property type="entry name" value="Phosphatidylinositol (PI) phosphodiesterase"/>
    <property type="match status" value="2"/>
</dbReference>
<dbReference type="PRINTS" id="PR00390">
    <property type="entry name" value="PHPHLIPASEC"/>
</dbReference>
<keyword evidence="5" id="KW-1003">Cell membrane</keyword>
<dbReference type="InterPro" id="IPR017946">
    <property type="entry name" value="PLC-like_Pdiesterase_TIM-brl"/>
</dbReference>
<feature type="domain" description="PI-PLC Y-box" evidence="13">
    <location>
        <begin position="262"/>
        <end position="348"/>
    </location>
</feature>
<dbReference type="GO" id="GO:0016042">
    <property type="term" value="P:lipid catabolic process"/>
    <property type="evidence" value="ECO:0007669"/>
    <property type="project" value="UniProtKB-KW"/>
</dbReference>
<dbReference type="GO" id="GO:0006950">
    <property type="term" value="P:response to stress"/>
    <property type="evidence" value="ECO:0007669"/>
    <property type="project" value="UniProtKB-ARBA"/>
</dbReference>
<comment type="subcellular location">
    <subcellularLocation>
        <location evidence="3">Cell membrane</location>
        <topology evidence="3">Peripheral membrane protein</topology>
    </subcellularLocation>
</comment>
<evidence type="ECO:0000256" key="4">
    <source>
        <dbReference type="ARBA" id="ARBA00012368"/>
    </source>
</evidence>
<dbReference type="AlphaFoldDB" id="A0A6A6KUM5"/>
<evidence type="ECO:0000256" key="3">
    <source>
        <dbReference type="ARBA" id="ARBA00004202"/>
    </source>
</evidence>
<evidence type="ECO:0000256" key="7">
    <source>
        <dbReference type="ARBA" id="ARBA00022963"/>
    </source>
</evidence>
<evidence type="ECO:0000313" key="14">
    <source>
        <dbReference type="EMBL" id="KAF2291648.1"/>
    </source>
</evidence>
<comment type="caution">
    <text evidence="14">The sequence shown here is derived from an EMBL/GenBank/DDBJ whole genome shotgun (WGS) entry which is preliminary data.</text>
</comment>
<organism evidence="14 15">
    <name type="scientific">Hevea brasiliensis</name>
    <name type="common">Para rubber tree</name>
    <name type="synonym">Siphonia brasiliensis</name>
    <dbReference type="NCBI Taxonomy" id="3981"/>
    <lineage>
        <taxon>Eukaryota</taxon>
        <taxon>Viridiplantae</taxon>
        <taxon>Streptophyta</taxon>
        <taxon>Embryophyta</taxon>
        <taxon>Tracheophyta</taxon>
        <taxon>Spermatophyta</taxon>
        <taxon>Magnoliopsida</taxon>
        <taxon>eudicotyledons</taxon>
        <taxon>Gunneridae</taxon>
        <taxon>Pentapetalae</taxon>
        <taxon>rosids</taxon>
        <taxon>fabids</taxon>
        <taxon>Malpighiales</taxon>
        <taxon>Euphorbiaceae</taxon>
        <taxon>Crotonoideae</taxon>
        <taxon>Micrandreae</taxon>
        <taxon>Hevea</taxon>
    </lineage>
</organism>
<keyword evidence="9" id="KW-0472">Membrane</keyword>
<gene>
    <name evidence="14" type="ORF">GH714_027816</name>
</gene>
<evidence type="ECO:0000259" key="12">
    <source>
        <dbReference type="PROSITE" id="PS50004"/>
    </source>
</evidence>
<dbReference type="Gene3D" id="2.60.40.150">
    <property type="entry name" value="C2 domain"/>
    <property type="match status" value="1"/>
</dbReference>
<dbReference type="CDD" id="cd00275">
    <property type="entry name" value="C2_PLC_like"/>
    <property type="match status" value="1"/>
</dbReference>
<dbReference type="Gene3D" id="1.10.238.10">
    <property type="entry name" value="EF-hand"/>
    <property type="match status" value="1"/>
</dbReference>
<dbReference type="SUPFAM" id="SSF47473">
    <property type="entry name" value="EF-hand"/>
    <property type="match status" value="1"/>
</dbReference>
<dbReference type="GO" id="GO:0048015">
    <property type="term" value="P:phosphatidylinositol-mediated signaling"/>
    <property type="evidence" value="ECO:0007669"/>
    <property type="project" value="TreeGrafter"/>
</dbReference>
<evidence type="ECO:0000256" key="10">
    <source>
        <dbReference type="ARBA" id="ARBA00023224"/>
    </source>
</evidence>
<keyword evidence="6 11" id="KW-0378">Hydrolase</keyword>
<dbReference type="InterPro" id="IPR035892">
    <property type="entry name" value="C2_domain_sf"/>
</dbReference>
<proteinExistence type="predicted"/>
<feature type="domain" description="C2" evidence="12">
    <location>
        <begin position="343"/>
        <end position="491"/>
    </location>
</feature>
<dbReference type="PANTHER" id="PTHR10336:SF182">
    <property type="entry name" value="PHOSPHOINOSITIDE PHOSPHOLIPASE C"/>
    <property type="match status" value="1"/>
</dbReference>
<evidence type="ECO:0000256" key="9">
    <source>
        <dbReference type="ARBA" id="ARBA00023136"/>
    </source>
</evidence>
<dbReference type="Proteomes" id="UP000467840">
    <property type="component" value="Chromosome 2"/>
</dbReference>
<dbReference type="InterPro" id="IPR000008">
    <property type="entry name" value="C2_dom"/>
</dbReference>